<evidence type="ECO:0000313" key="3">
    <source>
        <dbReference type="Proteomes" id="UP001325680"/>
    </source>
</evidence>
<protein>
    <submittedName>
        <fullName evidence="2">NAD(P)H-dependent oxidoreductase</fullName>
        <ecNumber evidence="2">1.-.-.-</ecNumber>
    </submittedName>
</protein>
<dbReference type="Proteomes" id="UP001325680">
    <property type="component" value="Chromosome"/>
</dbReference>
<gene>
    <name evidence="2" type="ORF">U0035_22660</name>
</gene>
<dbReference type="GO" id="GO:0016491">
    <property type="term" value="F:oxidoreductase activity"/>
    <property type="evidence" value="ECO:0007669"/>
    <property type="project" value="UniProtKB-KW"/>
</dbReference>
<keyword evidence="2" id="KW-0560">Oxidoreductase</keyword>
<dbReference type="Gene3D" id="3.40.50.360">
    <property type="match status" value="1"/>
</dbReference>
<dbReference type="EMBL" id="CP139960">
    <property type="protein sequence ID" value="WQD38478.1"/>
    <property type="molecule type" value="Genomic_DNA"/>
</dbReference>
<dbReference type="EC" id="1.-.-.-" evidence="2"/>
<feature type="domain" description="NADPH-dependent FMN reductase-like" evidence="1">
    <location>
        <begin position="1"/>
        <end position="142"/>
    </location>
</feature>
<evidence type="ECO:0000259" key="1">
    <source>
        <dbReference type="Pfam" id="PF03358"/>
    </source>
</evidence>
<sequence>MNIEIISGSPRQQSLTVRAAYAVQKWFQKNTQHNVGIIDCREHQLPWVEKVFNSIDNTPDQWKPLFERIFKADAFIFVTPEYNGSYSPSLKNMVDHFPKQLHKTLGVVTASNGGFGGMRAAQQLILLGAGLFTVVCPQLLVIPTIDKKIDENGDLIDLAFEKSIHNFASEYLWLAEKIASK</sequence>
<dbReference type="Pfam" id="PF03358">
    <property type="entry name" value="FMN_red"/>
    <property type="match status" value="1"/>
</dbReference>
<accession>A0ABZ0W5B5</accession>
<dbReference type="InterPro" id="IPR005025">
    <property type="entry name" value="FMN_Rdtase-like_dom"/>
</dbReference>
<organism evidence="2 3">
    <name type="scientific">Niabella yanshanensis</name>
    <dbReference type="NCBI Taxonomy" id="577386"/>
    <lineage>
        <taxon>Bacteria</taxon>
        <taxon>Pseudomonadati</taxon>
        <taxon>Bacteroidota</taxon>
        <taxon>Chitinophagia</taxon>
        <taxon>Chitinophagales</taxon>
        <taxon>Chitinophagaceae</taxon>
        <taxon>Niabella</taxon>
    </lineage>
</organism>
<dbReference type="SUPFAM" id="SSF52218">
    <property type="entry name" value="Flavoproteins"/>
    <property type="match status" value="1"/>
</dbReference>
<reference evidence="2 3" key="1">
    <citation type="submission" date="2023-12" db="EMBL/GenBank/DDBJ databases">
        <title>Genome sequencing and assembly of bacterial species from a model synthetic community.</title>
        <authorList>
            <person name="Hogle S.L."/>
        </authorList>
    </citation>
    <scope>NUCLEOTIDE SEQUENCE [LARGE SCALE GENOMIC DNA]</scope>
    <source>
        <strain evidence="2 3">HAMBI_3031</strain>
    </source>
</reference>
<dbReference type="PANTHER" id="PTHR30543">
    <property type="entry name" value="CHROMATE REDUCTASE"/>
    <property type="match status" value="1"/>
</dbReference>
<dbReference type="PANTHER" id="PTHR30543:SF21">
    <property type="entry name" value="NAD(P)H-DEPENDENT FMN REDUCTASE LOT6"/>
    <property type="match status" value="1"/>
</dbReference>
<dbReference type="InterPro" id="IPR029039">
    <property type="entry name" value="Flavoprotein-like_sf"/>
</dbReference>
<dbReference type="RefSeq" id="WP_114791458.1">
    <property type="nucleotide sequence ID" value="NZ_CP139960.1"/>
</dbReference>
<keyword evidence="3" id="KW-1185">Reference proteome</keyword>
<proteinExistence type="predicted"/>
<dbReference type="InterPro" id="IPR050712">
    <property type="entry name" value="NAD(P)H-dep_reductase"/>
</dbReference>
<name>A0ABZ0W5B5_9BACT</name>
<evidence type="ECO:0000313" key="2">
    <source>
        <dbReference type="EMBL" id="WQD38478.1"/>
    </source>
</evidence>